<dbReference type="AlphaFoldDB" id="A0A1I6ZQ40"/>
<evidence type="ECO:0000313" key="3">
    <source>
        <dbReference type="Proteomes" id="UP000199165"/>
    </source>
</evidence>
<accession>A0A1I6ZQ40</accession>
<evidence type="ECO:0000256" key="1">
    <source>
        <dbReference type="SAM" id="MobiDB-lite"/>
    </source>
</evidence>
<dbReference type="STRING" id="995060.SAMN04487904_10552"/>
<reference evidence="3" key="1">
    <citation type="submission" date="2016-10" db="EMBL/GenBank/DDBJ databases">
        <authorList>
            <person name="Varghese N."/>
            <person name="Submissions S."/>
        </authorList>
    </citation>
    <scope>NUCLEOTIDE SEQUENCE [LARGE SCALE GENOMIC DNA]</scope>
    <source>
        <strain evidence="3">DSM 45501</strain>
    </source>
</reference>
<feature type="compositionally biased region" description="Basic and acidic residues" evidence="1">
    <location>
        <begin position="19"/>
        <end position="30"/>
    </location>
</feature>
<keyword evidence="3" id="KW-1185">Reference proteome</keyword>
<evidence type="ECO:0000313" key="2">
    <source>
        <dbReference type="EMBL" id="SFT64826.1"/>
    </source>
</evidence>
<gene>
    <name evidence="2" type="ORF">SAMN04487904_10552</name>
</gene>
<protein>
    <submittedName>
        <fullName evidence="2">Uncharacterized protein</fullName>
    </submittedName>
</protein>
<sequence>MSFPDLGASVVDATTEVIDPFRRVDSESPRTTDVPEPTTPDSARGDPFDGRGANR</sequence>
<proteinExistence type="predicted"/>
<dbReference type="RefSeq" id="WP_175530055.1">
    <property type="nucleotide sequence ID" value="NZ_FPAT01000005.1"/>
</dbReference>
<dbReference type="EMBL" id="FPAT01000005">
    <property type="protein sequence ID" value="SFT64826.1"/>
    <property type="molecule type" value="Genomic_DNA"/>
</dbReference>
<feature type="region of interest" description="Disordered" evidence="1">
    <location>
        <begin position="1"/>
        <end position="55"/>
    </location>
</feature>
<dbReference type="Proteomes" id="UP000199165">
    <property type="component" value="Unassembled WGS sequence"/>
</dbReference>
<organism evidence="2 3">
    <name type="scientific">Actinopolyspora righensis</name>
    <dbReference type="NCBI Taxonomy" id="995060"/>
    <lineage>
        <taxon>Bacteria</taxon>
        <taxon>Bacillati</taxon>
        <taxon>Actinomycetota</taxon>
        <taxon>Actinomycetes</taxon>
        <taxon>Actinopolysporales</taxon>
        <taxon>Actinopolysporaceae</taxon>
        <taxon>Actinopolyspora</taxon>
        <taxon>Actinopolyspora alba group</taxon>
    </lineage>
</organism>
<name>A0A1I6ZQ40_9ACTN</name>